<evidence type="ECO:0000256" key="4">
    <source>
        <dbReference type="ARBA" id="ARBA00022989"/>
    </source>
</evidence>
<feature type="transmembrane region" description="Helical" evidence="6">
    <location>
        <begin position="158"/>
        <end position="177"/>
    </location>
</feature>
<dbReference type="InterPro" id="IPR039667">
    <property type="entry name" value="Dolichyldiphosphatase_PAP2"/>
</dbReference>
<dbReference type="PANTHER" id="PTHR11247">
    <property type="entry name" value="PALMITOYL-PROTEIN THIOESTERASE/DOLICHYLDIPHOSPHATASE 1"/>
    <property type="match status" value="1"/>
</dbReference>
<dbReference type="CDD" id="cd03382">
    <property type="entry name" value="PAP2_dolichyldiphosphatase"/>
    <property type="match status" value="1"/>
</dbReference>
<keyword evidence="5 6" id="KW-0472">Membrane</keyword>
<dbReference type="UniPathway" id="UPA00378"/>
<dbReference type="InterPro" id="IPR036938">
    <property type="entry name" value="PAP2/HPO_sf"/>
</dbReference>
<keyword evidence="2 6" id="KW-0812">Transmembrane</keyword>
<dbReference type="STRING" id="930990.A0A067N7A8"/>
<evidence type="ECO:0000313" key="9">
    <source>
        <dbReference type="Proteomes" id="UP000027195"/>
    </source>
</evidence>
<dbReference type="OrthoDB" id="302705at2759"/>
<evidence type="ECO:0000259" key="7">
    <source>
        <dbReference type="SMART" id="SM00014"/>
    </source>
</evidence>
<dbReference type="PANTHER" id="PTHR11247:SF1">
    <property type="entry name" value="DOLICHYLDIPHOSPHATASE 1"/>
    <property type="match status" value="1"/>
</dbReference>
<accession>A0A067N7A8</accession>
<comment type="pathway">
    <text evidence="6">Protein modification; protein glycosylation.</text>
</comment>
<comment type="catalytic activity">
    <reaction evidence="6">
        <text>a di-trans,poly-cis-dolichyl diphosphate + H2O = a di-trans,poly-cis-dolichyl phosphate + phosphate + H(+)</text>
        <dbReference type="Rhea" id="RHEA:14385"/>
        <dbReference type="Rhea" id="RHEA-COMP:19498"/>
        <dbReference type="Rhea" id="RHEA-COMP:19506"/>
        <dbReference type="ChEBI" id="CHEBI:15377"/>
        <dbReference type="ChEBI" id="CHEBI:15378"/>
        <dbReference type="ChEBI" id="CHEBI:43474"/>
        <dbReference type="ChEBI" id="CHEBI:57497"/>
        <dbReference type="ChEBI" id="CHEBI:57683"/>
        <dbReference type="EC" id="3.6.1.43"/>
    </reaction>
</comment>
<proteinExistence type="inferred from homology"/>
<evidence type="ECO:0000256" key="6">
    <source>
        <dbReference type="RuleBase" id="RU367078"/>
    </source>
</evidence>
<dbReference type="HOGENOM" id="CLU_074922_0_0_1"/>
<keyword evidence="4 6" id="KW-1133">Transmembrane helix</keyword>
<dbReference type="GO" id="GO:0006487">
    <property type="term" value="P:protein N-linked glycosylation"/>
    <property type="evidence" value="ECO:0007669"/>
    <property type="project" value="UniProtKB-UniRule"/>
</dbReference>
<keyword evidence="9" id="KW-1185">Reference proteome</keyword>
<feature type="transmembrane region" description="Helical" evidence="6">
    <location>
        <begin position="132"/>
        <end position="152"/>
    </location>
</feature>
<dbReference type="GO" id="GO:0005789">
    <property type="term" value="C:endoplasmic reticulum membrane"/>
    <property type="evidence" value="ECO:0007669"/>
    <property type="project" value="UniProtKB-SubCell"/>
</dbReference>
<dbReference type="AlphaFoldDB" id="A0A067N7A8"/>
<reference evidence="9" key="1">
    <citation type="journal article" date="2014" name="Proc. Natl. Acad. Sci. U.S.A.">
        <title>Extensive sampling of basidiomycete genomes demonstrates inadequacy of the white-rot/brown-rot paradigm for wood decay fungi.</title>
        <authorList>
            <person name="Riley R."/>
            <person name="Salamov A.A."/>
            <person name="Brown D.W."/>
            <person name="Nagy L.G."/>
            <person name="Floudas D."/>
            <person name="Held B.W."/>
            <person name="Levasseur A."/>
            <person name="Lombard V."/>
            <person name="Morin E."/>
            <person name="Otillar R."/>
            <person name="Lindquist E.A."/>
            <person name="Sun H."/>
            <person name="LaButti K.M."/>
            <person name="Schmutz J."/>
            <person name="Jabbour D."/>
            <person name="Luo H."/>
            <person name="Baker S.E."/>
            <person name="Pisabarro A.G."/>
            <person name="Walton J.D."/>
            <person name="Blanchette R.A."/>
            <person name="Henrissat B."/>
            <person name="Martin F."/>
            <person name="Cullen D."/>
            <person name="Hibbett D.S."/>
            <person name="Grigoriev I.V."/>
        </authorList>
    </citation>
    <scope>NUCLEOTIDE SEQUENCE [LARGE SCALE GENOMIC DNA]</scope>
    <source>
        <strain evidence="9">FD-172 SS1</strain>
    </source>
</reference>
<evidence type="ECO:0000256" key="3">
    <source>
        <dbReference type="ARBA" id="ARBA00022801"/>
    </source>
</evidence>
<feature type="transmembrane region" description="Helical" evidence="6">
    <location>
        <begin position="28"/>
        <end position="50"/>
    </location>
</feature>
<dbReference type="InParanoid" id="A0A067N7A8"/>
<comment type="subcellular location">
    <subcellularLocation>
        <location evidence="6">Endoplasmic reticulum membrane</location>
        <topology evidence="6">Multi-pass membrane protein</topology>
    </subcellularLocation>
    <subcellularLocation>
        <location evidence="1">Membrane</location>
        <topology evidence="1">Multi-pass membrane protein</topology>
    </subcellularLocation>
</comment>
<dbReference type="EC" id="3.6.1.43" evidence="6"/>
<evidence type="ECO:0000256" key="2">
    <source>
        <dbReference type="ARBA" id="ARBA00022692"/>
    </source>
</evidence>
<dbReference type="SUPFAM" id="SSF48317">
    <property type="entry name" value="Acid phosphatase/Vanadium-dependent haloperoxidase"/>
    <property type="match status" value="1"/>
</dbReference>
<name>A0A067N7A8_BOTB1</name>
<comment type="similarity">
    <text evidence="6">Belongs to the dolichyldiphosphatase family.</text>
</comment>
<dbReference type="EMBL" id="KL198019">
    <property type="protein sequence ID" value="KDQ19676.1"/>
    <property type="molecule type" value="Genomic_DNA"/>
</dbReference>
<organism evidence="8 9">
    <name type="scientific">Botryobasidium botryosum (strain FD-172 SS1)</name>
    <dbReference type="NCBI Taxonomy" id="930990"/>
    <lineage>
        <taxon>Eukaryota</taxon>
        <taxon>Fungi</taxon>
        <taxon>Dikarya</taxon>
        <taxon>Basidiomycota</taxon>
        <taxon>Agaricomycotina</taxon>
        <taxon>Agaricomycetes</taxon>
        <taxon>Cantharellales</taxon>
        <taxon>Botryobasidiaceae</taxon>
        <taxon>Botryobasidium</taxon>
    </lineage>
</organism>
<dbReference type="InterPro" id="IPR000326">
    <property type="entry name" value="PAP2/HPO"/>
</dbReference>
<dbReference type="Pfam" id="PF01569">
    <property type="entry name" value="PAP2"/>
    <property type="match status" value="1"/>
</dbReference>
<evidence type="ECO:0000313" key="8">
    <source>
        <dbReference type="EMBL" id="KDQ19676.1"/>
    </source>
</evidence>
<feature type="domain" description="Phosphatidic acid phosphatase type 2/haloperoxidase" evidence="7">
    <location>
        <begin position="57"/>
        <end position="175"/>
    </location>
</feature>
<evidence type="ECO:0000256" key="1">
    <source>
        <dbReference type="ARBA" id="ARBA00004141"/>
    </source>
</evidence>
<comment type="function">
    <text evidence="6">Required for efficient N-glycosylation. Necessary for maintaining optimal levels of dolichol-linked oligosaccharides. Hydrolyzes dolichyl pyrophosphate at a very high rate and dolichyl monophosphate at a much lower rate. Does not act on phosphatidate.</text>
</comment>
<keyword evidence="6" id="KW-0256">Endoplasmic reticulum</keyword>
<dbReference type="GO" id="GO:0047874">
    <property type="term" value="F:dolichyldiphosphatase activity"/>
    <property type="evidence" value="ECO:0007669"/>
    <property type="project" value="UniProtKB-UniRule"/>
</dbReference>
<evidence type="ECO:0000256" key="5">
    <source>
        <dbReference type="ARBA" id="ARBA00023136"/>
    </source>
</evidence>
<dbReference type="Proteomes" id="UP000027195">
    <property type="component" value="Unassembled WGS sequence"/>
</dbReference>
<sequence>MMSSPVKQVQYASFDFTHVLYDESSDTAFILALVTLLPVLLMPAYVALVIKTRELSILTMFIGQLVNERVNWVIKRIVHQERPNVTHGDGYGFPSAHSQYMGFFSTFLILHLYHRHRFTSYGLEWLDTLQRFTAYCALLAAAGIVCYSRYYLSYHTPTQIVAGYLFGVVFALGYYHFTELNTSLRARILDSPLAQWIRLRDGWAIWADAGLEDEWHLWRAAWEKMRQGKALGVSKEQ</sequence>
<protein>
    <recommendedName>
        <fullName evidence="6">Dolichyldiphosphatase</fullName>
        <ecNumber evidence="6">3.6.1.43</ecNumber>
    </recommendedName>
</protein>
<dbReference type="SMART" id="SM00014">
    <property type="entry name" value="acidPPc"/>
    <property type="match status" value="1"/>
</dbReference>
<dbReference type="GO" id="GO:0008610">
    <property type="term" value="P:lipid biosynthetic process"/>
    <property type="evidence" value="ECO:0007669"/>
    <property type="project" value="TreeGrafter"/>
</dbReference>
<dbReference type="Gene3D" id="1.20.144.10">
    <property type="entry name" value="Phosphatidic acid phosphatase type 2/haloperoxidase"/>
    <property type="match status" value="1"/>
</dbReference>
<gene>
    <name evidence="8" type="ORF">BOTBODRAFT_445318</name>
</gene>
<keyword evidence="3 6" id="KW-0378">Hydrolase</keyword>